<reference evidence="2" key="1">
    <citation type="submission" date="2019-08" db="EMBL/GenBank/DDBJ databases">
        <authorList>
            <person name="Kucharzyk K."/>
            <person name="Murdoch R.W."/>
            <person name="Higgins S."/>
            <person name="Loffler F."/>
        </authorList>
    </citation>
    <scope>NUCLEOTIDE SEQUENCE</scope>
</reference>
<dbReference type="AlphaFoldDB" id="A0A645B3D0"/>
<feature type="transmembrane region" description="Helical" evidence="1">
    <location>
        <begin position="135"/>
        <end position="158"/>
    </location>
</feature>
<evidence type="ECO:0000256" key="1">
    <source>
        <dbReference type="SAM" id="Phobius"/>
    </source>
</evidence>
<organism evidence="2">
    <name type="scientific">bioreactor metagenome</name>
    <dbReference type="NCBI Taxonomy" id="1076179"/>
    <lineage>
        <taxon>unclassified sequences</taxon>
        <taxon>metagenomes</taxon>
        <taxon>ecological metagenomes</taxon>
    </lineage>
</organism>
<keyword evidence="1" id="KW-0812">Transmembrane</keyword>
<sequence>MQLKRVLFIIITVLMCTPISAFAQSEEVSSTELIENAAYWDKKQITYTGEVIGDILLRGDYAWINISDGQNTMSCYLPAEDTKVIENLGRYGVQGDVVCVQGTFYRASAAHGGDMDIDGSSLKLISKGHVLENKYSPLTLCLSGAALLCAVLMIILVIRKQK</sequence>
<comment type="caution">
    <text evidence="2">The sequence shown here is derived from an EMBL/GenBank/DDBJ whole genome shotgun (WGS) entry which is preliminary data.</text>
</comment>
<evidence type="ECO:0008006" key="3">
    <source>
        <dbReference type="Google" id="ProtNLM"/>
    </source>
</evidence>
<protein>
    <recommendedName>
        <fullName evidence="3">DNA-binding protein</fullName>
    </recommendedName>
</protein>
<gene>
    <name evidence="2" type="ORF">SDC9_106775</name>
</gene>
<name>A0A645B3D0_9ZZZZ</name>
<evidence type="ECO:0000313" key="2">
    <source>
        <dbReference type="EMBL" id="MPM59929.1"/>
    </source>
</evidence>
<keyword evidence="1" id="KW-1133">Transmembrane helix</keyword>
<dbReference type="EMBL" id="VSSQ01017530">
    <property type="protein sequence ID" value="MPM59929.1"/>
    <property type="molecule type" value="Genomic_DNA"/>
</dbReference>
<accession>A0A645B3D0</accession>
<proteinExistence type="predicted"/>
<keyword evidence="1" id="KW-0472">Membrane</keyword>